<keyword evidence="7" id="KW-0802">TPR repeat</keyword>
<dbReference type="InterPro" id="IPR011990">
    <property type="entry name" value="TPR-like_helical_dom_sf"/>
</dbReference>
<dbReference type="Proteomes" id="UP001515683">
    <property type="component" value="Unassembled WGS sequence"/>
</dbReference>
<dbReference type="Pfam" id="PF13432">
    <property type="entry name" value="TPR_16"/>
    <property type="match status" value="1"/>
</dbReference>
<dbReference type="RefSeq" id="WP_167013006.1">
    <property type="nucleotide sequence ID" value="NZ_VWXF01000002.1"/>
</dbReference>
<gene>
    <name evidence="9" type="ORF">F3J40_06090</name>
</gene>
<dbReference type="Pfam" id="PF13181">
    <property type="entry name" value="TPR_8"/>
    <property type="match status" value="2"/>
</dbReference>
<evidence type="ECO:0000259" key="8">
    <source>
        <dbReference type="Pfam" id="PF00534"/>
    </source>
</evidence>
<dbReference type="InterPro" id="IPR043148">
    <property type="entry name" value="TagF_C"/>
</dbReference>
<keyword evidence="5" id="KW-0777">Teichoic acid biosynthesis</keyword>
<name>A0ABX0R9L0_9GAMM</name>
<dbReference type="PROSITE" id="PS50005">
    <property type="entry name" value="TPR"/>
    <property type="match status" value="3"/>
</dbReference>
<keyword evidence="6" id="KW-0472">Membrane</keyword>
<dbReference type="Pfam" id="PF00534">
    <property type="entry name" value="Glycos_transf_1"/>
    <property type="match status" value="1"/>
</dbReference>
<dbReference type="InterPro" id="IPR051612">
    <property type="entry name" value="Teichoic_Acid_Biosynth"/>
</dbReference>
<evidence type="ECO:0000256" key="3">
    <source>
        <dbReference type="ARBA" id="ARBA00022475"/>
    </source>
</evidence>
<dbReference type="InterPro" id="IPR043149">
    <property type="entry name" value="TagF_N"/>
</dbReference>
<dbReference type="CDD" id="cd03811">
    <property type="entry name" value="GT4_GT28_WabH-like"/>
    <property type="match status" value="1"/>
</dbReference>
<dbReference type="Pfam" id="PF04464">
    <property type="entry name" value="Glyphos_transf"/>
    <property type="match status" value="1"/>
</dbReference>
<dbReference type="EMBL" id="VWXF01000002">
    <property type="protein sequence ID" value="NIF21178.1"/>
    <property type="molecule type" value="Genomic_DNA"/>
</dbReference>
<dbReference type="InterPro" id="IPR019734">
    <property type="entry name" value="TPR_rpt"/>
</dbReference>
<feature type="domain" description="Glycosyl transferase family 1" evidence="8">
    <location>
        <begin position="1073"/>
        <end position="1209"/>
    </location>
</feature>
<accession>A0ABX0R9L0</accession>
<dbReference type="SUPFAM" id="SSF48452">
    <property type="entry name" value="TPR-like"/>
    <property type="match status" value="2"/>
</dbReference>
<dbReference type="Gene3D" id="3.40.50.2000">
    <property type="entry name" value="Glycogen Phosphorylase B"/>
    <property type="match status" value="2"/>
</dbReference>
<sequence length="1249" mass="143280">MLSYYYYGQSKIHQYKKDWKKTAYFLEKSLGKSTTKNPKANYLLGFAYSKLKKWDDAAVQLQHAVKRSPENSRWQFRYAIALENTGNKDAANDVFHSVFESLINDGDALYKAGLLLDGFTRPAMAEMFFKRSIELEKNNYQYYKSLARSQHIQKKWWQELESLEKAASLNFTDAELYSWLGFAYEKMTSYDKAIIALNTATKINPDNADWFYRLGFSYEKFGDKENALASYNKALKLSNNKDVKKYGPAVFHQKRGLWPETVSALESISKGKDAAYHYTLGLAYDRSYQWKKAFLAYHKANSAKPGDSASYFRTAFVLEKDHRYADAAKHYEMSARSSTKLNKHIFYRLGYTLHKTGLHDRACYAFMMMEDNIDVSKKDLSHKNFSSNPWTAEEFYQRAIDFELLNEFTMAEQYYMSAIERTNNHKAYWFFRLGCVRTKLKNYNDACEAFIEYKTLTKPYGVPLDEYESNASLKLQTTYLEYYDRLKIKNDVILFESFHGASISCNPYAIFKSIYNHKNFSSFKFVWVIGKDTKTPDFVKRKKNVIIIQRESNAYLRYLCSAKYVINNVSFPWYYIRKPDQKYLNTWHGTPMKFLGKDIKDSYLSHTNVSRNFLQASHIISQNDYTNEIILDRYDVSNLTSAIVSATGYPRVDLTLNATSSEISAIRKKLNVSTGSKLVLYAPTWRGLHGKASFNTKQLIDDLTKMCRPGVVVAFRGHHMIEDIIADLNLPAVIVPPSIDTNVLLSAVDILITDYSSIAFDFMPLGKPVIYYMHDLEEYKNERGLYLSIDELPGVVSFNIEELDFEINNALSSEILVSSKNNTDKFIAKEDGQSTKRVVDLFFLGKTPDDITHTHDKKSLVIYAGPFFPNGIATSVINLLDHIDYDGYKVTLVVDVSSIKNHEDRQFMLSKINHNVQIVGWDGGLILDPEEKWLANKFDVYKSFSSSEMKKLYISAYQREFTRVLGHSIPDAVIHFEGYNKKWASLFASINNGHTKKIIYQHNDMLSENKEKYPYLEGVFNLYPDFDKVVSVSEATSILNKSTLADKYIVHEKKFVFSDNLQNPKYVLESSSEPIEEENLFNNGKFTFVNLGRLSPEKDHIKLLHAFSQLKKIKADIQLIILGDGPLHSEISSEIVSLGLSNDVYLLGRKSNPFPYLLKSDCFVLSSNHEGQPMVLFEALILDKPIVATDIVGNRGVLKGEYGMLVENSVDGVLKGLTAAADKKVNAKGFDINSYQNSAMKMFYNLISH</sequence>
<dbReference type="PANTHER" id="PTHR37316:SF3">
    <property type="entry name" value="TEICHOIC ACID GLYCEROL-PHOSPHATE TRANSFERASE"/>
    <property type="match status" value="1"/>
</dbReference>
<evidence type="ECO:0000313" key="9">
    <source>
        <dbReference type="EMBL" id="NIF21178.1"/>
    </source>
</evidence>
<dbReference type="Gene3D" id="3.40.50.12580">
    <property type="match status" value="1"/>
</dbReference>
<feature type="repeat" description="TPR" evidence="7">
    <location>
        <begin position="174"/>
        <end position="207"/>
    </location>
</feature>
<evidence type="ECO:0000256" key="5">
    <source>
        <dbReference type="ARBA" id="ARBA00022944"/>
    </source>
</evidence>
<evidence type="ECO:0000256" key="7">
    <source>
        <dbReference type="PROSITE-ProRule" id="PRU00339"/>
    </source>
</evidence>
<dbReference type="Gene3D" id="1.25.40.10">
    <property type="entry name" value="Tetratricopeptide repeat domain"/>
    <property type="match status" value="3"/>
</dbReference>
<comment type="caution">
    <text evidence="9">The sequence shown here is derived from an EMBL/GenBank/DDBJ whole genome shotgun (WGS) entry which is preliminary data.</text>
</comment>
<feature type="repeat" description="TPR" evidence="7">
    <location>
        <begin position="38"/>
        <end position="71"/>
    </location>
</feature>
<comment type="subcellular location">
    <subcellularLocation>
        <location evidence="1">Cell membrane</location>
        <topology evidence="1">Peripheral membrane protein</topology>
    </subcellularLocation>
</comment>
<dbReference type="SUPFAM" id="SSF53756">
    <property type="entry name" value="UDP-Glycosyltransferase/glycogen phosphorylase"/>
    <property type="match status" value="2"/>
</dbReference>
<evidence type="ECO:0000313" key="10">
    <source>
        <dbReference type="Proteomes" id="UP001515683"/>
    </source>
</evidence>
<evidence type="ECO:0000256" key="1">
    <source>
        <dbReference type="ARBA" id="ARBA00004202"/>
    </source>
</evidence>
<protein>
    <submittedName>
        <fullName evidence="9">Glycosyltransferase</fullName>
    </submittedName>
</protein>
<dbReference type="Gene3D" id="3.40.50.11820">
    <property type="match status" value="1"/>
</dbReference>
<keyword evidence="4" id="KW-0808">Transferase</keyword>
<dbReference type="PANTHER" id="PTHR37316">
    <property type="entry name" value="TEICHOIC ACID GLYCEROL-PHOSPHATE PRIMASE"/>
    <property type="match status" value="1"/>
</dbReference>
<evidence type="ECO:0000256" key="4">
    <source>
        <dbReference type="ARBA" id="ARBA00022679"/>
    </source>
</evidence>
<dbReference type="InterPro" id="IPR007554">
    <property type="entry name" value="Glycerophosphate_synth"/>
</dbReference>
<proteinExistence type="inferred from homology"/>
<feature type="repeat" description="TPR" evidence="7">
    <location>
        <begin position="208"/>
        <end position="241"/>
    </location>
</feature>
<evidence type="ECO:0000256" key="6">
    <source>
        <dbReference type="ARBA" id="ARBA00023136"/>
    </source>
</evidence>
<dbReference type="SMART" id="SM00028">
    <property type="entry name" value="TPR"/>
    <property type="match status" value="8"/>
</dbReference>
<organism evidence="9 10">
    <name type="scientific">Candidatus Pantoea multigeneris</name>
    <dbReference type="NCBI Taxonomy" id="2608357"/>
    <lineage>
        <taxon>Bacteria</taxon>
        <taxon>Pseudomonadati</taxon>
        <taxon>Pseudomonadota</taxon>
        <taxon>Gammaproteobacteria</taxon>
        <taxon>Enterobacterales</taxon>
        <taxon>Erwiniaceae</taxon>
        <taxon>Pantoea</taxon>
    </lineage>
</organism>
<dbReference type="InterPro" id="IPR001296">
    <property type="entry name" value="Glyco_trans_1"/>
</dbReference>
<keyword evidence="10" id="KW-1185">Reference proteome</keyword>
<keyword evidence="3" id="KW-1003">Cell membrane</keyword>
<reference evidence="9 10" key="1">
    <citation type="journal article" date="2019" name="bioRxiv">
        <title>Bacteria contribute to plant secondary compound degradation in a generalist herbivore system.</title>
        <authorList>
            <person name="Francoeur C.B."/>
            <person name="Khadempour L."/>
            <person name="Moreira-Soto R.D."/>
            <person name="Gotting K."/>
            <person name="Book A.J."/>
            <person name="Pinto-Tomas A.A."/>
            <person name="Keefover-Ring K."/>
            <person name="Currie C.R."/>
        </authorList>
    </citation>
    <scope>NUCLEOTIDE SEQUENCE [LARGE SCALE GENOMIC DNA]</scope>
    <source>
        <strain evidence="9">Acro-835</strain>
    </source>
</reference>
<comment type="similarity">
    <text evidence="2">Belongs to the CDP-glycerol glycerophosphotransferase family.</text>
</comment>
<evidence type="ECO:0000256" key="2">
    <source>
        <dbReference type="ARBA" id="ARBA00010488"/>
    </source>
</evidence>